<accession>A0A942TGB5</accession>
<feature type="transmembrane region" description="Helical" evidence="1">
    <location>
        <begin position="155"/>
        <end position="174"/>
    </location>
</feature>
<dbReference type="Proteomes" id="UP000681414">
    <property type="component" value="Unassembled WGS sequence"/>
</dbReference>
<feature type="transmembrane region" description="Helical" evidence="1">
    <location>
        <begin position="180"/>
        <end position="198"/>
    </location>
</feature>
<dbReference type="EMBL" id="JAGYPG010000002">
    <property type="protein sequence ID" value="MBS4196378.1"/>
    <property type="molecule type" value="Genomic_DNA"/>
</dbReference>
<keyword evidence="1" id="KW-0472">Membrane</keyword>
<comment type="caution">
    <text evidence="2">The sequence shown here is derived from an EMBL/GenBank/DDBJ whole genome shotgun (WGS) entry which is preliminary data.</text>
</comment>
<evidence type="ECO:0008006" key="4">
    <source>
        <dbReference type="Google" id="ProtNLM"/>
    </source>
</evidence>
<protein>
    <recommendedName>
        <fullName evidence="4">DUF4386 family protein</fullName>
    </recommendedName>
</protein>
<dbReference type="AlphaFoldDB" id="A0A942TGB5"/>
<sequence length="210" mass="22452">MSTASLYRFSGIILLISVGLNLVASIWPFLVDTSLNAPMSELQSPQWATFYSLSFIIFVLLLIGLPAMYLRQSGERGGKMGLIGLFLYLVGIFLKMATIAFFVSVIPLLAKQSPEVIDPIYESNFAIFPLGGMLLCLIGFILLGSAVIRAKVYPTFVGVLIIVSALFDVAQVAFQDGTSFAIVNLLFSISIALALGSVGKSLASGQKLAG</sequence>
<dbReference type="RefSeq" id="WP_213125514.1">
    <property type="nucleotide sequence ID" value="NZ_JAGYPG010000002.1"/>
</dbReference>
<feature type="transmembrane region" description="Helical" evidence="1">
    <location>
        <begin position="12"/>
        <end position="30"/>
    </location>
</feature>
<keyword evidence="3" id="KW-1185">Reference proteome</keyword>
<organism evidence="2 3">
    <name type="scientific">Lederbergia citri</name>
    <dbReference type="NCBI Taxonomy" id="2833580"/>
    <lineage>
        <taxon>Bacteria</taxon>
        <taxon>Bacillati</taxon>
        <taxon>Bacillota</taxon>
        <taxon>Bacilli</taxon>
        <taxon>Bacillales</taxon>
        <taxon>Bacillaceae</taxon>
        <taxon>Lederbergia</taxon>
    </lineage>
</organism>
<reference evidence="2 3" key="1">
    <citation type="submission" date="2021-05" db="EMBL/GenBank/DDBJ databases">
        <title>Novel Bacillus species.</title>
        <authorList>
            <person name="Liu G."/>
        </authorList>
    </citation>
    <scope>NUCLEOTIDE SEQUENCE [LARGE SCALE GENOMIC DNA]</scope>
    <source>
        <strain evidence="3">FJAT-49780</strain>
    </source>
</reference>
<keyword evidence="1" id="KW-0812">Transmembrane</keyword>
<proteinExistence type="predicted"/>
<feature type="transmembrane region" description="Helical" evidence="1">
    <location>
        <begin position="50"/>
        <end position="70"/>
    </location>
</feature>
<name>A0A942TGB5_9BACI</name>
<feature type="transmembrane region" description="Helical" evidence="1">
    <location>
        <begin position="126"/>
        <end position="148"/>
    </location>
</feature>
<evidence type="ECO:0000313" key="2">
    <source>
        <dbReference type="EMBL" id="MBS4196378.1"/>
    </source>
</evidence>
<evidence type="ECO:0000313" key="3">
    <source>
        <dbReference type="Proteomes" id="UP000681414"/>
    </source>
</evidence>
<keyword evidence="1" id="KW-1133">Transmembrane helix</keyword>
<feature type="transmembrane region" description="Helical" evidence="1">
    <location>
        <begin position="82"/>
        <end position="106"/>
    </location>
</feature>
<gene>
    <name evidence="2" type="ORF">KHA97_15025</name>
</gene>
<evidence type="ECO:0000256" key="1">
    <source>
        <dbReference type="SAM" id="Phobius"/>
    </source>
</evidence>